<dbReference type="InterPro" id="IPR039448">
    <property type="entry name" value="Beta_helix"/>
</dbReference>
<dbReference type="KEGG" id="olu:OSTLU_31869"/>
<dbReference type="EMBL" id="CP000585">
    <property type="protein sequence ID" value="ABO96374.1"/>
    <property type="molecule type" value="Genomic_DNA"/>
</dbReference>
<dbReference type="OMA" id="LCEARWR"/>
<evidence type="ECO:0000313" key="3">
    <source>
        <dbReference type="EMBL" id="ABO96374.1"/>
    </source>
</evidence>
<sequence>MREATLDDSLWKSLCEARWRWRASGTWARSARLPFESVFGTSANAEKRRDIFRGGEGWRRAYKERLQTRGIARVAGKRVIRVECDGGVMQASALQRVLNATLPGDVVCLGKGTYEGSLTIPRGIEIVGVDKRENVLIVSDETPAMMTSTAMNASRSVASVVTNVTLLRRGSAKRSSSSGYGHQACVYVSDGSRLRLDSCDIVSAGEGVVATAQDSAVHVHACNIHSVLSSFLSTSRRGSSLTACRITAAKSSVEDAHEEEVIDEIESLPSSLGYDRLFAAVTALSGPVEICNNRIVNGFAHGVVLFDCAHGNIHDNLIANNVGAGISVGVSSTANISNTIVANNSSVGIAMCGRGTIRHSEVRGNAFNGIDIAQRYTNRDYLTARFDAGTDEELDLEEEFSAFLMDLDSDDFENEKSSEEIDVLVEGCHVSKNANDGVCVSGGANVDVIHCEINGNLCNIAIDRGNVRWSRVLVEGESMHADAPNVRVAESHSTLIPMPTSIEGPQFVDATVMPKLRRFIPNPSPLTVVL</sequence>
<dbReference type="PANTHER" id="PTHR22990">
    <property type="entry name" value="F-BOX ONLY PROTEIN"/>
    <property type="match status" value="1"/>
</dbReference>
<proteinExistence type="predicted"/>
<evidence type="ECO:0000259" key="2">
    <source>
        <dbReference type="Pfam" id="PF13229"/>
    </source>
</evidence>
<evidence type="ECO:0000313" key="4">
    <source>
        <dbReference type="Proteomes" id="UP000001568"/>
    </source>
</evidence>
<protein>
    <recommendedName>
        <fullName evidence="2">Right handed beta helix domain-containing protein</fullName>
    </recommendedName>
</protein>
<feature type="domain" description="Right handed beta helix" evidence="2">
    <location>
        <begin position="185"/>
        <end position="367"/>
    </location>
</feature>
<keyword evidence="1" id="KW-0677">Repeat</keyword>
<dbReference type="InterPro" id="IPR012334">
    <property type="entry name" value="Pectin_lyas_fold"/>
</dbReference>
<dbReference type="PANTHER" id="PTHR22990:SF15">
    <property type="entry name" value="F-BOX ONLY PROTEIN 10"/>
    <property type="match status" value="1"/>
</dbReference>
<dbReference type="GeneID" id="5001995"/>
<dbReference type="OrthoDB" id="497614at2759"/>
<evidence type="ECO:0000256" key="1">
    <source>
        <dbReference type="ARBA" id="ARBA00022737"/>
    </source>
</evidence>
<gene>
    <name evidence="3" type="ORF">OSTLU_31869</name>
</gene>
<dbReference type="AlphaFoldDB" id="A4RXZ4"/>
<dbReference type="Proteomes" id="UP000001568">
    <property type="component" value="Chromosome 5"/>
</dbReference>
<dbReference type="SUPFAM" id="SSF51126">
    <property type="entry name" value="Pectin lyase-like"/>
    <property type="match status" value="1"/>
</dbReference>
<dbReference type="InterPro" id="IPR051550">
    <property type="entry name" value="SCF-Subunits/Alg-Epimerases"/>
</dbReference>
<dbReference type="Gene3D" id="2.160.20.10">
    <property type="entry name" value="Single-stranded right-handed beta-helix, Pectin lyase-like"/>
    <property type="match status" value="1"/>
</dbReference>
<keyword evidence="4" id="KW-1185">Reference proteome</keyword>
<dbReference type="InterPro" id="IPR006626">
    <property type="entry name" value="PbH1"/>
</dbReference>
<dbReference type="InterPro" id="IPR011050">
    <property type="entry name" value="Pectin_lyase_fold/virulence"/>
</dbReference>
<name>A4RXZ4_OSTLU</name>
<accession>A4RXZ4</accession>
<dbReference type="Gramene" id="ABO96374">
    <property type="protein sequence ID" value="ABO96374"/>
    <property type="gene ID" value="OSTLU_31869"/>
</dbReference>
<dbReference type="RefSeq" id="XP_001418081.1">
    <property type="nucleotide sequence ID" value="XM_001418044.1"/>
</dbReference>
<dbReference type="SMART" id="SM00710">
    <property type="entry name" value="PbH1"/>
    <property type="match status" value="6"/>
</dbReference>
<dbReference type="HOGENOM" id="CLU_464324_0_0_1"/>
<dbReference type="Pfam" id="PF13229">
    <property type="entry name" value="Beta_helix"/>
    <property type="match status" value="1"/>
</dbReference>
<organism evidence="3 4">
    <name type="scientific">Ostreococcus lucimarinus (strain CCE9901)</name>
    <dbReference type="NCBI Taxonomy" id="436017"/>
    <lineage>
        <taxon>Eukaryota</taxon>
        <taxon>Viridiplantae</taxon>
        <taxon>Chlorophyta</taxon>
        <taxon>Mamiellophyceae</taxon>
        <taxon>Mamiellales</taxon>
        <taxon>Bathycoccaceae</taxon>
        <taxon>Ostreococcus</taxon>
    </lineage>
</organism>
<dbReference type="STRING" id="436017.A4RXZ4"/>
<reference evidence="3 4" key="1">
    <citation type="journal article" date="2007" name="Proc. Natl. Acad. Sci. U.S.A.">
        <title>The tiny eukaryote Ostreococcus provides genomic insights into the paradox of plankton speciation.</title>
        <authorList>
            <person name="Palenik B."/>
            <person name="Grimwood J."/>
            <person name="Aerts A."/>
            <person name="Rouze P."/>
            <person name="Salamov A."/>
            <person name="Putnam N."/>
            <person name="Dupont C."/>
            <person name="Jorgensen R."/>
            <person name="Derelle E."/>
            <person name="Rombauts S."/>
            <person name="Zhou K."/>
            <person name="Otillar R."/>
            <person name="Merchant S.S."/>
            <person name="Podell S."/>
            <person name="Gaasterland T."/>
            <person name="Napoli C."/>
            <person name="Gendler K."/>
            <person name="Manuell A."/>
            <person name="Tai V."/>
            <person name="Vallon O."/>
            <person name="Piganeau G."/>
            <person name="Jancek S."/>
            <person name="Heijde M."/>
            <person name="Jabbari K."/>
            <person name="Bowler C."/>
            <person name="Lohr M."/>
            <person name="Robbens S."/>
            <person name="Werner G."/>
            <person name="Dubchak I."/>
            <person name="Pazour G.J."/>
            <person name="Ren Q."/>
            <person name="Paulsen I."/>
            <person name="Delwiche C."/>
            <person name="Schmutz J."/>
            <person name="Rokhsar D."/>
            <person name="Van de Peer Y."/>
            <person name="Moreau H."/>
            <person name="Grigoriev I.V."/>
        </authorList>
    </citation>
    <scope>NUCLEOTIDE SEQUENCE [LARGE SCALE GENOMIC DNA]</scope>
    <source>
        <strain evidence="3 4">CCE9901</strain>
    </source>
</reference>